<protein>
    <recommendedName>
        <fullName evidence="1">Metallo-beta-lactamase domain-containing protein</fullName>
    </recommendedName>
</protein>
<evidence type="ECO:0000259" key="1">
    <source>
        <dbReference type="SMART" id="SM00849"/>
    </source>
</evidence>
<dbReference type="SUPFAM" id="SSF56281">
    <property type="entry name" value="Metallo-hydrolase/oxidoreductase"/>
    <property type="match status" value="1"/>
</dbReference>
<dbReference type="CDD" id="cd07731">
    <property type="entry name" value="ComA-like_MBL-fold"/>
    <property type="match status" value="1"/>
</dbReference>
<dbReference type="InterPro" id="IPR001279">
    <property type="entry name" value="Metallo-B-lactamas"/>
</dbReference>
<dbReference type="AlphaFoldDB" id="A0A2H0UPV0"/>
<dbReference type="Gene3D" id="3.60.15.10">
    <property type="entry name" value="Ribonuclease Z/Hydroxyacylglutathione hydrolase-like"/>
    <property type="match status" value="1"/>
</dbReference>
<dbReference type="Proteomes" id="UP000229615">
    <property type="component" value="Unassembled WGS sequence"/>
</dbReference>
<dbReference type="PANTHER" id="PTHR30619">
    <property type="entry name" value="DNA INTERNALIZATION/COMPETENCE PROTEIN COMEC/REC2"/>
    <property type="match status" value="1"/>
</dbReference>
<organism evidence="2 3">
    <name type="scientific">Candidatus Harrisonbacteria bacterium CG10_big_fil_rev_8_21_14_0_10_44_23</name>
    <dbReference type="NCBI Taxonomy" id="1974585"/>
    <lineage>
        <taxon>Bacteria</taxon>
        <taxon>Candidatus Harrisoniibacteriota</taxon>
    </lineage>
</organism>
<proteinExistence type="predicted"/>
<name>A0A2H0UPV0_9BACT</name>
<evidence type="ECO:0000313" key="2">
    <source>
        <dbReference type="EMBL" id="PIR88459.1"/>
    </source>
</evidence>
<reference evidence="3" key="1">
    <citation type="submission" date="2017-09" db="EMBL/GenBank/DDBJ databases">
        <title>Depth-based differentiation of microbial function through sediment-hosted aquifers and enrichment of novel symbionts in the deep terrestrial subsurface.</title>
        <authorList>
            <person name="Probst A.J."/>
            <person name="Ladd B."/>
            <person name="Jarett J.K."/>
            <person name="Geller-Mcgrath D.E."/>
            <person name="Sieber C.M.K."/>
            <person name="Emerson J.B."/>
            <person name="Anantharaman K."/>
            <person name="Thomas B.C."/>
            <person name="Malmstrom R."/>
            <person name="Stieglmeier M."/>
            <person name="Klingl A."/>
            <person name="Woyke T."/>
            <person name="Ryan C.M."/>
            <person name="Banfield J.F."/>
        </authorList>
    </citation>
    <scope>NUCLEOTIDE SEQUENCE [LARGE SCALE GENOMIC DNA]</scope>
</reference>
<comment type="caution">
    <text evidence="2">The sequence shown here is derived from an EMBL/GenBank/DDBJ whole genome shotgun (WGS) entry which is preliminary data.</text>
</comment>
<gene>
    <name evidence="2" type="ORF">COU09_02180</name>
</gene>
<evidence type="ECO:0000313" key="3">
    <source>
        <dbReference type="Proteomes" id="UP000229615"/>
    </source>
</evidence>
<feature type="domain" description="Metallo-beta-lactamase" evidence="1">
    <location>
        <begin position="44"/>
        <end position="242"/>
    </location>
</feature>
<dbReference type="InterPro" id="IPR035681">
    <property type="entry name" value="ComA-like_MBL"/>
</dbReference>
<sequence length="284" mass="31504">MERNWKLILLILGILLILNVLVWIQALSDKGVSEAVYFIDVGQGDSSLIVFESGEKVLIDGGRDGRVLLEELDKVLNDSDRYIDLVILSHGHFDHYGGLIELMKNYEIGAFLSSGRIGEAEAYGQLQTEIERRKIKFLNLAEGDSLQFSGANIEVLSPSAREILSEDVNLASLVLLLDLQPGNVIFTGDIDKNVEKRLIKDYEVLDVDVLKVAHQGSKYSSDINFLAQVSPALSVIMVGPNTYGHPHKETLDNLSPISEVVRTDEKGTMKLEAQNGEFMLYSVK</sequence>
<dbReference type="InterPro" id="IPR036866">
    <property type="entry name" value="RibonucZ/Hydroxyglut_hydro"/>
</dbReference>
<dbReference type="Pfam" id="PF00753">
    <property type="entry name" value="Lactamase_B"/>
    <property type="match status" value="1"/>
</dbReference>
<accession>A0A2H0UPV0</accession>
<dbReference type="EMBL" id="PFBB01000023">
    <property type="protein sequence ID" value="PIR88459.1"/>
    <property type="molecule type" value="Genomic_DNA"/>
</dbReference>
<dbReference type="PANTHER" id="PTHR30619:SF1">
    <property type="entry name" value="RECOMBINATION PROTEIN 2"/>
    <property type="match status" value="1"/>
</dbReference>
<dbReference type="SMART" id="SM00849">
    <property type="entry name" value="Lactamase_B"/>
    <property type="match status" value="1"/>
</dbReference>
<dbReference type="InterPro" id="IPR052159">
    <property type="entry name" value="Competence_DNA_uptake"/>
</dbReference>